<protein>
    <submittedName>
        <fullName evidence="1">Uncharacterized protein</fullName>
    </submittedName>
</protein>
<gene>
    <name evidence="1" type="ORF">H8717_00815</name>
</gene>
<reference evidence="1 2" key="1">
    <citation type="submission" date="2020-08" db="EMBL/GenBank/DDBJ databases">
        <title>Genome public.</title>
        <authorList>
            <person name="Liu C."/>
            <person name="Sun Q."/>
        </authorList>
    </citation>
    <scope>NUCLEOTIDE SEQUENCE [LARGE SCALE GENOMIC DNA]</scope>
    <source>
        <strain evidence="1 2">BX1</strain>
    </source>
</reference>
<comment type="caution">
    <text evidence="1">The sequence shown here is derived from an EMBL/GenBank/DDBJ whole genome shotgun (WGS) entry which is preliminary data.</text>
</comment>
<keyword evidence="2" id="KW-1185">Reference proteome</keyword>
<sequence length="125" mass="13151">MRNGDAFAGRDKCGEAVANQKKPAHRAGLFVVVTGPSAGALMRNGDAFAGRDKRGEAVANQKKPAHRAGFFAVVALATIATGYAGGQKKALAYSIERGEMTNIQNQRRSIRGENDCFGSYSGCDA</sequence>
<evidence type="ECO:0000313" key="2">
    <source>
        <dbReference type="Proteomes" id="UP000658131"/>
    </source>
</evidence>
<name>A0ABR7NEW6_9FIRM</name>
<accession>A0ABR7NEW6</accession>
<dbReference type="RefSeq" id="WP_262398650.1">
    <property type="nucleotide sequence ID" value="NZ_JACRTB010000002.1"/>
</dbReference>
<proteinExistence type="predicted"/>
<organism evidence="1 2">
    <name type="scientific">Yanshouia hominis</name>
    <dbReference type="NCBI Taxonomy" id="2763673"/>
    <lineage>
        <taxon>Bacteria</taxon>
        <taxon>Bacillati</taxon>
        <taxon>Bacillota</taxon>
        <taxon>Clostridia</taxon>
        <taxon>Eubacteriales</taxon>
        <taxon>Oscillospiraceae</taxon>
        <taxon>Yanshouia</taxon>
    </lineage>
</organism>
<dbReference type="EMBL" id="JACRTB010000002">
    <property type="protein sequence ID" value="MBC8574954.1"/>
    <property type="molecule type" value="Genomic_DNA"/>
</dbReference>
<dbReference type="Proteomes" id="UP000658131">
    <property type="component" value="Unassembled WGS sequence"/>
</dbReference>
<evidence type="ECO:0000313" key="1">
    <source>
        <dbReference type="EMBL" id="MBC8574954.1"/>
    </source>
</evidence>